<dbReference type="AlphaFoldDB" id="A0A382RRZ0"/>
<proteinExistence type="predicted"/>
<feature type="compositionally biased region" description="Basic residues" evidence="1">
    <location>
        <begin position="15"/>
        <end position="31"/>
    </location>
</feature>
<evidence type="ECO:0000313" key="2">
    <source>
        <dbReference type="EMBL" id="SVD00052.1"/>
    </source>
</evidence>
<evidence type="ECO:0000256" key="1">
    <source>
        <dbReference type="SAM" id="MobiDB-lite"/>
    </source>
</evidence>
<dbReference type="EMBL" id="UINC01123528">
    <property type="protein sequence ID" value="SVD00052.1"/>
    <property type="molecule type" value="Genomic_DNA"/>
</dbReference>
<organism evidence="2">
    <name type="scientific">marine metagenome</name>
    <dbReference type="NCBI Taxonomy" id="408172"/>
    <lineage>
        <taxon>unclassified sequences</taxon>
        <taxon>metagenomes</taxon>
        <taxon>ecological metagenomes</taxon>
    </lineage>
</organism>
<protein>
    <submittedName>
        <fullName evidence="2">Uncharacterized protein</fullName>
    </submittedName>
</protein>
<accession>A0A382RRZ0</accession>
<reference evidence="2" key="1">
    <citation type="submission" date="2018-05" db="EMBL/GenBank/DDBJ databases">
        <authorList>
            <person name="Lanie J.A."/>
            <person name="Ng W.-L."/>
            <person name="Kazmierczak K.M."/>
            <person name="Andrzejewski T.M."/>
            <person name="Davidsen T.M."/>
            <person name="Wayne K.J."/>
            <person name="Tettelin H."/>
            <person name="Glass J.I."/>
            <person name="Rusch D."/>
            <person name="Podicherti R."/>
            <person name="Tsui H.-C.T."/>
            <person name="Winkler M.E."/>
        </authorList>
    </citation>
    <scope>NUCLEOTIDE SEQUENCE</scope>
</reference>
<feature type="region of interest" description="Disordered" evidence="1">
    <location>
        <begin position="1"/>
        <end position="31"/>
    </location>
</feature>
<name>A0A382RRZ0_9ZZZZ</name>
<gene>
    <name evidence="2" type="ORF">METZ01_LOCUS352906</name>
</gene>
<sequence>MMFVATKVQKEKERRSKKSKNKRSRVGTNRK</sequence>